<feature type="region of interest" description="Disordered" evidence="1">
    <location>
        <begin position="227"/>
        <end position="310"/>
    </location>
</feature>
<dbReference type="Proteomes" id="UP000195570">
    <property type="component" value="Unassembled WGS sequence"/>
</dbReference>
<feature type="compositionally biased region" description="Basic residues" evidence="1">
    <location>
        <begin position="260"/>
        <end position="278"/>
    </location>
</feature>
<dbReference type="InterPro" id="IPR036322">
    <property type="entry name" value="WD40_repeat_dom_sf"/>
</dbReference>
<dbReference type="RefSeq" id="XP_067082714.1">
    <property type="nucleotide sequence ID" value="XM_067226613.1"/>
</dbReference>
<dbReference type="AlphaFoldDB" id="A0A1G4IIN4"/>
<dbReference type="SUPFAM" id="SSF50978">
    <property type="entry name" value="WD40 repeat-like"/>
    <property type="match status" value="1"/>
</dbReference>
<organism evidence="2 3">
    <name type="scientific">Trypanosoma equiperdum</name>
    <dbReference type="NCBI Taxonomy" id="5694"/>
    <lineage>
        <taxon>Eukaryota</taxon>
        <taxon>Discoba</taxon>
        <taxon>Euglenozoa</taxon>
        <taxon>Kinetoplastea</taxon>
        <taxon>Metakinetoplastina</taxon>
        <taxon>Trypanosomatida</taxon>
        <taxon>Trypanosomatidae</taxon>
        <taxon>Trypanosoma</taxon>
    </lineage>
</organism>
<dbReference type="GeneID" id="92377700"/>
<reference evidence="2" key="1">
    <citation type="submission" date="2016-09" db="EMBL/GenBank/DDBJ databases">
        <authorList>
            <person name="Hebert L."/>
            <person name="Moumen B."/>
        </authorList>
    </citation>
    <scope>NUCLEOTIDE SEQUENCE [LARGE SCALE GENOMIC DNA]</scope>
    <source>
        <strain evidence="2">OVI</strain>
    </source>
</reference>
<comment type="caution">
    <text evidence="2">The sequence shown here is derived from an EMBL/GenBank/DDBJ whole genome shotgun (WGS) entry which is preliminary data.</text>
</comment>
<name>A0A1G4IIN4_TRYEQ</name>
<evidence type="ECO:0000313" key="2">
    <source>
        <dbReference type="EMBL" id="SCU72184.1"/>
    </source>
</evidence>
<dbReference type="EMBL" id="CZPT02001821">
    <property type="protein sequence ID" value="SCU72184.1"/>
    <property type="molecule type" value="Genomic_DNA"/>
</dbReference>
<sequence length="881" mass="94130">MTESEKARTVTGRGLVDLPQRFSQVDITYAASTSNQTSARTAEPTAPILTDIEITEKASLVNDVKGAYASDGYPICCSGSKTGGALYGAFVELRNPSLHGVTLPPAETIVVASTPSDPVKHFTSGGEGGSHLTNGSDADGVTAASNIVDPRAAILRIVWKRGSHLLNPHAAEHLDLPMKETPTKTEMSTSSVVLPKLPCYGIERHLRRFPDGVHSVDTSPRLNELLLDIPPGSVGDTVKTAPQEHEKKAVDDFPDGATRGAKKRTNSNGSRKSRRNNRSKGNNADMDGDDTSPEDGGGRKGAPLREKEPMGNAPVQLTLITACSFNHLTLYAVRHQAGNVLAFVPLQTIIASVTTRKITSHCVFLLSVDTYESYDSPGMCTSGASPVLHGAEKKEPKRGTVKQKQGLGGQALKGEGDSTPPCEGGKEFLFEPVQVGGESSGGGGVMRVATVFLAVEPYLLLGNQSGDIMLFSVFKGKVVQRLNPSGLPRSDSFFRGSQEDSTGSKQLVGATVSCIVEISCGAEKRLTRLISNAIASRVRGRDRFTAPSVGAAGTPPSVFAVGFDDGQVLLVDVTAEGACLSKRVSSFSGNPIHGIAMRAPHYFTRVWTSQQYMKGYEKQRSPICTVFTHADTLTFNEDGAIAAVSSNGGVLRLLRAPEMDEEVCRLATLHCDTAGDFLSLQWMSSCVGTALLPDLLIATSEDDSIGVYQFVQSRNCTTSLVRQDGFTPERPNFNASMDTIHDNITLISRRFFHHSWVVNLTTMQRPNGSLLIATSYDGRSSFWPISYGGTTATNTPGGSLPRGGGSEVSLQKCLSDYLIRDMGAKLHSFGHVFPSHPAASFVLHKGDISRCIVGGAGNSYFIVSLCLQGFVKVWEVKWSGG</sequence>
<accession>A0A1G4IIN4</accession>
<evidence type="ECO:0000313" key="3">
    <source>
        <dbReference type="Proteomes" id="UP000195570"/>
    </source>
</evidence>
<keyword evidence="3" id="KW-1185">Reference proteome</keyword>
<dbReference type="VEuPathDB" id="TriTrypDB:TEOVI_000376000"/>
<feature type="region of interest" description="Disordered" evidence="1">
    <location>
        <begin position="390"/>
        <end position="418"/>
    </location>
</feature>
<evidence type="ECO:0000256" key="1">
    <source>
        <dbReference type="SAM" id="MobiDB-lite"/>
    </source>
</evidence>
<protein>
    <submittedName>
        <fullName evidence="2">Uncharacterized protein</fullName>
    </submittedName>
</protein>
<proteinExistence type="predicted"/>
<dbReference type="Gene3D" id="2.130.10.10">
    <property type="entry name" value="YVTN repeat-like/Quinoprotein amine dehydrogenase"/>
    <property type="match status" value="1"/>
</dbReference>
<dbReference type="InterPro" id="IPR015943">
    <property type="entry name" value="WD40/YVTN_repeat-like_dom_sf"/>
</dbReference>
<gene>
    <name evidence="2" type="ORF">TEOVI_000376000</name>
</gene>
<feature type="compositionally biased region" description="Basic and acidic residues" evidence="1">
    <location>
        <begin position="242"/>
        <end position="251"/>
    </location>
</feature>